<dbReference type="RefSeq" id="WP_092435046.1">
    <property type="nucleotide sequence ID" value="NZ_FOXM01000023.1"/>
</dbReference>
<name>A0A1I5YRM6_9GAMM</name>
<organism evidence="1 2">
    <name type="scientific">Geopseudomonas sagittaria</name>
    <dbReference type="NCBI Taxonomy" id="1135990"/>
    <lineage>
        <taxon>Bacteria</taxon>
        <taxon>Pseudomonadati</taxon>
        <taxon>Pseudomonadota</taxon>
        <taxon>Gammaproteobacteria</taxon>
        <taxon>Pseudomonadales</taxon>
        <taxon>Pseudomonadaceae</taxon>
        <taxon>Geopseudomonas</taxon>
    </lineage>
</organism>
<sequence>MNDELRAAVERLFAACLDVTLAGKYHAHMRYSAHCGAVCITLYPASTPYKDGDCRVALVDSWIFIHDERCMEGDEVARIHAVIDQLSGYLQEEAA</sequence>
<evidence type="ECO:0000313" key="1">
    <source>
        <dbReference type="EMBL" id="SFQ46527.1"/>
    </source>
</evidence>
<evidence type="ECO:0000313" key="2">
    <source>
        <dbReference type="Proteomes" id="UP000243084"/>
    </source>
</evidence>
<dbReference type="EMBL" id="FOXM01000023">
    <property type="protein sequence ID" value="SFQ46527.1"/>
    <property type="molecule type" value="Genomic_DNA"/>
</dbReference>
<dbReference type="AlphaFoldDB" id="A0A1I5YRM6"/>
<gene>
    <name evidence="1" type="ORF">SAMN05216229_12346</name>
</gene>
<reference evidence="2" key="1">
    <citation type="submission" date="2016-10" db="EMBL/GenBank/DDBJ databases">
        <authorList>
            <person name="Varghese N."/>
            <person name="Submissions S."/>
        </authorList>
    </citation>
    <scope>NUCLEOTIDE SEQUENCE [LARGE SCALE GENOMIC DNA]</scope>
    <source>
        <strain evidence="2">JCM 18195</strain>
    </source>
</reference>
<proteinExistence type="predicted"/>
<keyword evidence="2" id="KW-1185">Reference proteome</keyword>
<dbReference type="Proteomes" id="UP000243084">
    <property type="component" value="Unassembled WGS sequence"/>
</dbReference>
<protein>
    <submittedName>
        <fullName evidence="1">Uncharacterized protein</fullName>
    </submittedName>
</protein>
<accession>A0A1I5YRM6</accession>